<comment type="similarity">
    <text evidence="1">Belongs to the glycosyl hydrolase 15 family.</text>
</comment>
<protein>
    <submittedName>
        <fullName evidence="4">Glucan 1,4-alpha-glucosidase</fullName>
    </submittedName>
</protein>
<feature type="domain" description="GH15-like" evidence="2">
    <location>
        <begin position="293"/>
        <end position="576"/>
    </location>
</feature>
<dbReference type="GeneID" id="56030563"/>
<dbReference type="Pfam" id="PF25978">
    <property type="entry name" value="DUF7997"/>
    <property type="match status" value="1"/>
</dbReference>
<sequence length="665" mass="71669">MHLRFALEDARRHEGDSTRFPGERRTVAGRFTGDPDGDRLLHVEPDGTIADFGYPFSRRAGIAAARFGIETNDGVAWFDDDRCEPVGQRYHEDTALVVTEVATPNGRVELFDLALGDGDAHVRHVRGLAAPLVAAVAFAPDGRTGRVAQLHHSDAVEAYHAHEHDYIAAADGFREVRGEAVPNFDALRNGGASLGESGEEAVLSGAVVAVAEPTEGAVTLSTLPAGRDREAGLARVREAAREHDGPTALRSVATEHTLADTTPTPAVASDLRVLSLLRGTAGRRIAGPEFDRFYANSGGYGYTWFRDDAEIAGFLLEADREFDLGLTDWHAKSARAYCDAQGEDGTWPHRVWPGDGALAPGWANDRLTDGGGDAYQADQTASVLSFLAAYREHGPASGVADDVDEAIADGVDAMLADTADDGRPVRCQNAWEDMHGRFTHTAATFLEGYAAVAATDHPDAHRARDAAGRVSEAIEDLWVPERGAYALRTDRDEVDDRLDSATLALADAYREYARIAAVDDVHVERLLIHLEATLGGLRRTTDAVDGLVRYEGDPWRRQEQAREKVWTVSTAWGARAAASVGTLLRERGDDRANDWFGRSHRLLALVAPDGPLSTDADYLPEQRFDDGTPDSATPLGWPHAIRSATLATLTAAGASTPAGLPEKRM</sequence>
<dbReference type="PANTHER" id="PTHR31616:SF0">
    <property type="entry name" value="GLUCAN 1,4-ALPHA-GLUCOSIDASE"/>
    <property type="match status" value="1"/>
</dbReference>
<reference evidence="4 5" key="1">
    <citation type="submission" date="2020-07" db="EMBL/GenBank/DDBJ databases">
        <title>Gai3-2, isolated from salt lake.</title>
        <authorList>
            <person name="Cui H."/>
            <person name="Shi X."/>
        </authorList>
    </citation>
    <scope>NUCLEOTIDE SEQUENCE [LARGE SCALE GENOMIC DNA]</scope>
    <source>
        <strain evidence="4 5">Gai3-2</strain>
    </source>
</reference>
<dbReference type="EMBL" id="CP058529">
    <property type="protein sequence ID" value="QLG29120.1"/>
    <property type="molecule type" value="Genomic_DNA"/>
</dbReference>
<evidence type="ECO:0000313" key="4">
    <source>
        <dbReference type="EMBL" id="QLG29120.1"/>
    </source>
</evidence>
<dbReference type="AlphaFoldDB" id="A0A7D5KVL3"/>
<feature type="domain" description="DUF7997" evidence="3">
    <location>
        <begin position="1"/>
        <end position="223"/>
    </location>
</feature>
<evidence type="ECO:0000259" key="2">
    <source>
        <dbReference type="Pfam" id="PF00723"/>
    </source>
</evidence>
<dbReference type="InterPro" id="IPR008928">
    <property type="entry name" value="6-hairpin_glycosidase_sf"/>
</dbReference>
<proteinExistence type="inferred from homology"/>
<dbReference type="RefSeq" id="WP_179170694.1">
    <property type="nucleotide sequence ID" value="NZ_CP058529.1"/>
</dbReference>
<evidence type="ECO:0000259" key="3">
    <source>
        <dbReference type="Pfam" id="PF25978"/>
    </source>
</evidence>
<gene>
    <name evidence="4" type="ORF">HUG10_16980</name>
</gene>
<keyword evidence="5" id="KW-1185">Reference proteome</keyword>
<dbReference type="SUPFAM" id="SSF48208">
    <property type="entry name" value="Six-hairpin glycosidases"/>
    <property type="match status" value="1"/>
</dbReference>
<dbReference type="PANTHER" id="PTHR31616">
    <property type="entry name" value="TREHALASE"/>
    <property type="match status" value="1"/>
</dbReference>
<dbReference type="KEGG" id="halg:HUG10_16980"/>
<dbReference type="InterPro" id="IPR011613">
    <property type="entry name" value="GH15-like"/>
</dbReference>
<evidence type="ECO:0000256" key="1">
    <source>
        <dbReference type="ARBA" id="ARBA00006188"/>
    </source>
</evidence>
<dbReference type="InterPro" id="IPR058310">
    <property type="entry name" value="DUF7997"/>
</dbReference>
<dbReference type="OrthoDB" id="18576at2157"/>
<accession>A0A7D5KVL3</accession>
<evidence type="ECO:0000313" key="5">
    <source>
        <dbReference type="Proteomes" id="UP000509750"/>
    </source>
</evidence>
<organism evidence="4 5">
    <name type="scientific">Halorarum halophilum</name>
    <dbReference type="NCBI Taxonomy" id="2743090"/>
    <lineage>
        <taxon>Archaea</taxon>
        <taxon>Methanobacteriati</taxon>
        <taxon>Methanobacteriota</taxon>
        <taxon>Stenosarchaea group</taxon>
        <taxon>Halobacteria</taxon>
        <taxon>Halobacteriales</taxon>
        <taxon>Haloferacaceae</taxon>
        <taxon>Halorarum</taxon>
    </lineage>
</organism>
<dbReference type="GO" id="GO:0005975">
    <property type="term" value="P:carbohydrate metabolic process"/>
    <property type="evidence" value="ECO:0007669"/>
    <property type="project" value="InterPro"/>
</dbReference>
<dbReference type="Proteomes" id="UP000509750">
    <property type="component" value="Chromosome"/>
</dbReference>
<name>A0A7D5KVL3_9EURY</name>
<dbReference type="Gene3D" id="1.50.10.10">
    <property type="match status" value="1"/>
</dbReference>
<dbReference type="InterPro" id="IPR012341">
    <property type="entry name" value="6hp_glycosidase-like_sf"/>
</dbReference>
<dbReference type="Pfam" id="PF00723">
    <property type="entry name" value="Glyco_hydro_15"/>
    <property type="match status" value="1"/>
</dbReference>
<dbReference type="GO" id="GO:0004553">
    <property type="term" value="F:hydrolase activity, hydrolyzing O-glycosyl compounds"/>
    <property type="evidence" value="ECO:0007669"/>
    <property type="project" value="UniProtKB-ARBA"/>
</dbReference>